<sequence>MKAKSLTSYQKVAQECIDAFNRVDMRREEGYCVRSGLFSANLTNFLPALPEATHETMYTNLLRNLSLEKFDRRLMHLSDVSDLEGDLSLLKNPKKPFIFCTFHIGSYRLIANLLLRKGYQFSTLVRQGVFESQRAEFKEYCAEMHDTFNTPSKVNILNAEDPRVLLQMTRELQAGRSMLVYLDGDTGTGEDHKVTVDLLNQQVRVRKGVPYASYLTGVPILPIVQYRKNNLQNVLRIGKPISLKKNESREEFCYRSLSSIYKYFGQYIEKYPDQWEGWTYIHNAMVINPEHSNVNTTYDLSKKRTTYRFNQSRYRIFELESNFLLFDRAAYETFEITADMKTYLSAPQVKNPIKTLGAGIFGELVTRNILI</sequence>
<organism evidence="1 2">
    <name type="scientific">Salmonirosea aquatica</name>
    <dbReference type="NCBI Taxonomy" id="2654236"/>
    <lineage>
        <taxon>Bacteria</taxon>
        <taxon>Pseudomonadati</taxon>
        <taxon>Bacteroidota</taxon>
        <taxon>Cytophagia</taxon>
        <taxon>Cytophagales</taxon>
        <taxon>Spirosomataceae</taxon>
        <taxon>Salmonirosea</taxon>
    </lineage>
</organism>
<proteinExistence type="predicted"/>
<keyword evidence="2" id="KW-1185">Reference proteome</keyword>
<evidence type="ECO:0000313" key="2">
    <source>
        <dbReference type="Proteomes" id="UP000479293"/>
    </source>
</evidence>
<evidence type="ECO:0008006" key="3">
    <source>
        <dbReference type="Google" id="ProtNLM"/>
    </source>
</evidence>
<comment type="caution">
    <text evidence="1">The sequence shown here is derived from an EMBL/GenBank/DDBJ whole genome shotgun (WGS) entry which is preliminary data.</text>
</comment>
<name>A0A7C9BHQ1_9BACT</name>
<accession>A0A7C9BHQ1</accession>
<protein>
    <recommendedName>
        <fullName evidence="3">Lipid A biosynthesis acyltransferase</fullName>
    </recommendedName>
</protein>
<dbReference type="RefSeq" id="WP_152762232.1">
    <property type="nucleotide sequence ID" value="NZ_WHLY01000002.1"/>
</dbReference>
<dbReference type="Proteomes" id="UP000479293">
    <property type="component" value="Unassembled WGS sequence"/>
</dbReference>
<dbReference type="EMBL" id="WHLY01000002">
    <property type="protein sequence ID" value="MPR35301.1"/>
    <property type="molecule type" value="Genomic_DNA"/>
</dbReference>
<evidence type="ECO:0000313" key="1">
    <source>
        <dbReference type="EMBL" id="MPR35301.1"/>
    </source>
</evidence>
<gene>
    <name evidence="1" type="ORF">GBK04_18580</name>
</gene>
<dbReference type="AlphaFoldDB" id="A0A7C9BHQ1"/>
<reference evidence="1 2" key="1">
    <citation type="submission" date="2019-10" db="EMBL/GenBank/DDBJ databases">
        <title>Draft Genome Sequence of Cytophagaceae sp. SJW1-29.</title>
        <authorList>
            <person name="Choi A."/>
        </authorList>
    </citation>
    <scope>NUCLEOTIDE SEQUENCE [LARGE SCALE GENOMIC DNA]</scope>
    <source>
        <strain evidence="1 2">SJW1-29</strain>
    </source>
</reference>